<dbReference type="InterPro" id="IPR045307">
    <property type="entry name" value="ADCK1_dom"/>
</dbReference>
<evidence type="ECO:0000256" key="2">
    <source>
        <dbReference type="SAM" id="MobiDB-lite"/>
    </source>
</evidence>
<protein>
    <recommendedName>
        <fullName evidence="3">ABC1 atypical kinase-like domain-containing protein</fullName>
    </recommendedName>
</protein>
<reference evidence="4 5" key="1">
    <citation type="journal article" date="2018" name="MBio">
        <title>Comparative Genomics Reveals the Core Gene Toolbox for the Fungus-Insect Symbiosis.</title>
        <authorList>
            <person name="Wang Y."/>
            <person name="Stata M."/>
            <person name="Wang W."/>
            <person name="Stajich J.E."/>
            <person name="White M.M."/>
            <person name="Moncalvo J.M."/>
        </authorList>
    </citation>
    <scope>NUCLEOTIDE SEQUENCE [LARGE SCALE GENOMIC DNA]</scope>
    <source>
        <strain evidence="4 5">AUS-77-4</strain>
    </source>
</reference>
<gene>
    <name evidence="4" type="ORF">BB559_004238</name>
</gene>
<organism evidence="4 5">
    <name type="scientific">Furculomyces boomerangus</name>
    <dbReference type="NCBI Taxonomy" id="61424"/>
    <lineage>
        <taxon>Eukaryota</taxon>
        <taxon>Fungi</taxon>
        <taxon>Fungi incertae sedis</taxon>
        <taxon>Zoopagomycota</taxon>
        <taxon>Kickxellomycotina</taxon>
        <taxon>Harpellomycetes</taxon>
        <taxon>Harpellales</taxon>
        <taxon>Harpellaceae</taxon>
        <taxon>Furculomyces</taxon>
    </lineage>
</organism>
<evidence type="ECO:0000259" key="3">
    <source>
        <dbReference type="Pfam" id="PF03109"/>
    </source>
</evidence>
<feature type="compositionally biased region" description="Polar residues" evidence="2">
    <location>
        <begin position="498"/>
        <end position="518"/>
    </location>
</feature>
<feature type="region of interest" description="Disordered" evidence="2">
    <location>
        <begin position="81"/>
        <end position="103"/>
    </location>
</feature>
<keyword evidence="5" id="KW-1185">Reference proteome</keyword>
<dbReference type="AlphaFoldDB" id="A0A2T9YFY7"/>
<dbReference type="InterPro" id="IPR011009">
    <property type="entry name" value="Kinase-like_dom_sf"/>
</dbReference>
<dbReference type="CDD" id="cd13969">
    <property type="entry name" value="ADCK1-like"/>
    <property type="match status" value="1"/>
</dbReference>
<dbReference type="Pfam" id="PF03109">
    <property type="entry name" value="ABC1"/>
    <property type="match status" value="1"/>
</dbReference>
<evidence type="ECO:0000256" key="1">
    <source>
        <dbReference type="ARBA" id="ARBA00009670"/>
    </source>
</evidence>
<dbReference type="InterPro" id="IPR004147">
    <property type="entry name" value="ABC1_dom"/>
</dbReference>
<feature type="region of interest" description="Disordered" evidence="2">
    <location>
        <begin position="491"/>
        <end position="518"/>
    </location>
</feature>
<dbReference type="Proteomes" id="UP000245699">
    <property type="component" value="Unassembled WGS sequence"/>
</dbReference>
<dbReference type="PANTHER" id="PTHR43173">
    <property type="entry name" value="ABC1 FAMILY PROTEIN"/>
    <property type="match status" value="1"/>
</dbReference>
<dbReference type="SUPFAM" id="SSF56112">
    <property type="entry name" value="Protein kinase-like (PK-like)"/>
    <property type="match status" value="1"/>
</dbReference>
<comment type="similarity">
    <text evidence="1">Belongs to the protein kinase superfamily. ADCK protein kinase family.</text>
</comment>
<proteinExistence type="inferred from homology"/>
<feature type="compositionally biased region" description="Basic and acidic residues" evidence="2">
    <location>
        <begin position="88"/>
        <end position="98"/>
    </location>
</feature>
<dbReference type="PANTHER" id="PTHR43173:SF37">
    <property type="entry name" value="ABC1 FAMILY PROTEIN C10F6.14C"/>
    <property type="match status" value="1"/>
</dbReference>
<dbReference type="InterPro" id="IPR051130">
    <property type="entry name" value="Mito_struct-func_regulator"/>
</dbReference>
<evidence type="ECO:0000313" key="4">
    <source>
        <dbReference type="EMBL" id="PVU91247.1"/>
    </source>
</evidence>
<dbReference type="EMBL" id="MBFT01000433">
    <property type="protein sequence ID" value="PVU91247.1"/>
    <property type="molecule type" value="Genomic_DNA"/>
</dbReference>
<accession>A0A2T9YFY7</accession>
<feature type="domain" description="ABC1 atypical kinase-like" evidence="3">
    <location>
        <begin position="209"/>
        <end position="463"/>
    </location>
</feature>
<name>A0A2T9YFY7_9FUNG</name>
<dbReference type="OrthoDB" id="427480at2759"/>
<evidence type="ECO:0000313" key="5">
    <source>
        <dbReference type="Proteomes" id="UP000245699"/>
    </source>
</evidence>
<comment type="caution">
    <text evidence="4">The sequence shown here is derived from an EMBL/GenBank/DDBJ whole genome shotgun (WGS) entry which is preliminary data.</text>
</comment>
<dbReference type="STRING" id="61424.A0A2T9YFY7"/>
<sequence>MNFFNLGKSSCTRSIHLNPCINFSPSKFNSKSASIQKTIKNTFSSKIPSHDSFALTSIPKSFGNTSIPFSNSFPFKNSIPFSNNSDQNQKKYSTDNKPPKQKAKKKHIGLITTLTLFGGFYAYDKFVNYSAVERSIRTLFYTALVATDYWWNFTDGKTKSELEALHSRTAKRILWVCQKNGGIYIKFGQGIGLQGSVLPPQFRKELSLLYDKAPTISKEDVHSVLSSSFPGKNIDDLFIDFSYEPVASASIAQVHKARLRSNPDQYVAIKIQKPAIKKQMEFDFFVYRQWCRLVEYRFGFPLMWSVPYTEKHFRMETDFEQEGRNAELAMQVINTDKELRENAYVPKVFWDYTTKSVLVTEWIDGYNLIHPEKLADAGFNLTSIMDIIVKMFSQQLFVSGHLHGDPHHGNIIVRKNPDKKINRQQVVLLDHGLYINESETFRKQYCQFWKSIFLQDKDKMEKIASAWGIKNSEFLSSIVMIRPPDSHIKTVRKGLGRSSKNNSTKNIPTKNQNETSEYEQQMSAKDVAIQFFSDSSLLPPELVFVMRNMNMVRSNNKALGSPVNRIKIMANSAAVGASIDNDIDYDTNKVYKLVEKHKVLSSFNSPEPKNYNGDNGVIIKKTGNLGILKRLFVIETRQIYELWRFKFSVFILDTLFFYTKIKAKIIGWVTGNKSRTLGNFEVVVDQAMLATMEEKLGYKVDPDIFNG</sequence>